<dbReference type="Proteomes" id="UP000747110">
    <property type="component" value="Unassembled WGS sequence"/>
</dbReference>
<evidence type="ECO:0000313" key="4">
    <source>
        <dbReference type="EMBL" id="GIL72659.1"/>
    </source>
</evidence>
<keyword evidence="6" id="KW-1185">Reference proteome</keyword>
<dbReference type="EMBL" id="BNCQ01000006">
    <property type="protein sequence ID" value="GIL99139.1"/>
    <property type="molecule type" value="Genomic_DNA"/>
</dbReference>
<dbReference type="Proteomes" id="UP000722791">
    <property type="component" value="Unassembled WGS sequence"/>
</dbReference>
<dbReference type="EMBL" id="BNCP01000004">
    <property type="protein sequence ID" value="GIL72659.1"/>
    <property type="molecule type" value="Genomic_DNA"/>
</dbReference>
<dbReference type="OrthoDB" id="550088at2759"/>
<gene>
    <name evidence="4" type="ORF">Vretifemale_2990</name>
    <name evidence="5" type="ORF">Vretimale_4364</name>
</gene>
<feature type="compositionally biased region" description="Low complexity" evidence="1">
    <location>
        <begin position="252"/>
        <end position="267"/>
    </location>
</feature>
<comment type="caution">
    <text evidence="4">The sequence shown here is derived from an EMBL/GenBank/DDBJ whole genome shotgun (WGS) entry which is preliminary data.</text>
</comment>
<evidence type="ECO:0000256" key="3">
    <source>
        <dbReference type="SAM" id="SignalP"/>
    </source>
</evidence>
<protein>
    <submittedName>
        <fullName evidence="4">Uncharacterized protein</fullName>
    </submittedName>
</protein>
<feature type="chain" id="PRO_5035415741" evidence="3">
    <location>
        <begin position="32"/>
        <end position="416"/>
    </location>
</feature>
<name>A0A8J4FFC6_9CHLO</name>
<accession>A0A8J4FFC6</accession>
<organism evidence="4 6">
    <name type="scientific">Volvox reticuliferus</name>
    <dbReference type="NCBI Taxonomy" id="1737510"/>
    <lineage>
        <taxon>Eukaryota</taxon>
        <taxon>Viridiplantae</taxon>
        <taxon>Chlorophyta</taxon>
        <taxon>core chlorophytes</taxon>
        <taxon>Chlorophyceae</taxon>
        <taxon>CS clade</taxon>
        <taxon>Chlamydomonadales</taxon>
        <taxon>Volvocaceae</taxon>
        <taxon>Volvox</taxon>
    </lineage>
</organism>
<reference evidence="4" key="1">
    <citation type="journal article" date="2021" name="Proc. Natl. Acad. Sci. U.S.A.">
        <title>Three genomes in the algal genus Volvox reveal the fate of a haploid sex-determining region after a transition to homothallism.</title>
        <authorList>
            <person name="Yamamoto K."/>
            <person name="Hamaji T."/>
            <person name="Kawai-Toyooka H."/>
            <person name="Matsuzaki R."/>
            <person name="Takahashi F."/>
            <person name="Nishimura Y."/>
            <person name="Kawachi M."/>
            <person name="Noguchi H."/>
            <person name="Minakuchi Y."/>
            <person name="Umen J.G."/>
            <person name="Toyoda A."/>
            <person name="Nozaki H."/>
        </authorList>
    </citation>
    <scope>NUCLEOTIDE SEQUENCE</scope>
    <source>
        <strain evidence="5">NIES-3785</strain>
        <strain evidence="4">NIES-3786</strain>
    </source>
</reference>
<keyword evidence="2" id="KW-1133">Transmembrane helix</keyword>
<evidence type="ECO:0000256" key="2">
    <source>
        <dbReference type="SAM" id="Phobius"/>
    </source>
</evidence>
<dbReference type="PROSITE" id="PS51257">
    <property type="entry name" value="PROKAR_LIPOPROTEIN"/>
    <property type="match status" value="1"/>
</dbReference>
<feature type="transmembrane region" description="Helical" evidence="2">
    <location>
        <begin position="72"/>
        <end position="94"/>
    </location>
</feature>
<feature type="compositionally biased region" description="Gly residues" evidence="1">
    <location>
        <begin position="241"/>
        <end position="251"/>
    </location>
</feature>
<keyword evidence="3" id="KW-0732">Signal</keyword>
<feature type="region of interest" description="Disordered" evidence="1">
    <location>
        <begin position="287"/>
        <end position="314"/>
    </location>
</feature>
<sequence length="416" mass="43471">MSYNCKFKMLYHVGHILLVLSLVTPCTLVSCTVEETIGPWGAYEVKLTRRILGNNSLSSASDDSPARATGTLALYCLFGLFVLASVSTCVIGIIVTLQWPNPHVCCYRTPYADIPTSESLGCCALHRVNIGFSVTWLALLVLLVLALVVYLIAAAAVLAFIHAVIAYRLIKQLKTAPQPSSPNQIPLAMDIRHVPGGLVTGVAIDCPLPGVPVPGIPVVNVPMSVALVETPLQTHISYNNGNGGGGAGNAGREGNNRNGGCNSGSSRAIGRVDDSGCTWRMAGVGTSDREATGAAEEQFLGRHSGPPVEEDAYPETSGRIATSWRSAPPPWALPLPPPPAAFTHPDAAMGNASMAVTSSQDQPTNLRCNIASDGDGGGQPQAQSEAWQEAHQEAVVVMQHGGSGGTLSARLRVGPA</sequence>
<feature type="signal peptide" evidence="3">
    <location>
        <begin position="1"/>
        <end position="31"/>
    </location>
</feature>
<keyword evidence="2" id="KW-0812">Transmembrane</keyword>
<dbReference type="AlphaFoldDB" id="A0A8J4FFC6"/>
<evidence type="ECO:0000313" key="6">
    <source>
        <dbReference type="Proteomes" id="UP000747110"/>
    </source>
</evidence>
<feature type="region of interest" description="Disordered" evidence="1">
    <location>
        <begin position="239"/>
        <end position="267"/>
    </location>
</feature>
<keyword evidence="2" id="KW-0472">Membrane</keyword>
<proteinExistence type="predicted"/>
<evidence type="ECO:0000313" key="5">
    <source>
        <dbReference type="EMBL" id="GIL99139.1"/>
    </source>
</evidence>
<evidence type="ECO:0000256" key="1">
    <source>
        <dbReference type="SAM" id="MobiDB-lite"/>
    </source>
</evidence>
<feature type="transmembrane region" description="Helical" evidence="2">
    <location>
        <begin position="136"/>
        <end position="165"/>
    </location>
</feature>